<keyword evidence="2" id="KW-1185">Reference proteome</keyword>
<protein>
    <submittedName>
        <fullName evidence="1">Pheromone processing endoprotease</fullName>
        <ecNumber evidence="1">3.4.21.61</ecNumber>
    </submittedName>
</protein>
<dbReference type="EMBL" id="QTSX02001728">
    <property type="protein sequence ID" value="KAJ9079450.1"/>
    <property type="molecule type" value="Genomic_DNA"/>
</dbReference>
<reference evidence="1" key="1">
    <citation type="submission" date="2022-04" db="EMBL/GenBank/DDBJ databases">
        <title>Genome of the entomopathogenic fungus Entomophthora muscae.</title>
        <authorList>
            <person name="Elya C."/>
            <person name="Lovett B.R."/>
            <person name="Lee E."/>
            <person name="Macias A.M."/>
            <person name="Hajek A.E."/>
            <person name="De Bivort B.L."/>
            <person name="Kasson M.T."/>
            <person name="De Fine Licht H.H."/>
            <person name="Stajich J.E."/>
        </authorList>
    </citation>
    <scope>NUCLEOTIDE SEQUENCE</scope>
    <source>
        <strain evidence="1">Berkeley</strain>
    </source>
</reference>
<comment type="caution">
    <text evidence="1">The sequence shown here is derived from an EMBL/GenBank/DDBJ whole genome shotgun (WGS) entry which is preliminary data.</text>
</comment>
<proteinExistence type="predicted"/>
<dbReference type="Proteomes" id="UP001165960">
    <property type="component" value="Unassembled WGS sequence"/>
</dbReference>
<sequence length="640" mass="70421">MLFFWVFLAKVAVSQQNPNYTHDKYSYYTPDNNLSSFDKFNIKSKQFKFQWYLHNDLGGNDLNVKKVWEMGVTGKGVYVGIIDTGLLHSHSDFKLKYAPEASFDFTYAKEDSPSNSTVHAHGTKVAGLIASPKDGQCGAGIAFDAKISDIHLSFANGYNATAVALALQHKNDINDIYSCSWGLKDNGRSQHPLPEIILKALENGAKMGRKRKGSVFVFAAGNGNLADDFCSFSSETNSIYTITVGAIDHRDRYALYSATCSGVLVTSYSGINGTGTIVTTNYAPKSDAIVTTKSAPKSDSDDPTEATCTTSFSYTSASAAMVSGVLALLLEKFPYLTWRDIQHLLIKSATPVQEDHYSWSPTYAQRKHSTHFGFGRVDAYKLLVAAKTHTLVDPAKDVQFNFTGRIEIPRRVAVQSCFNTGYNLLLEHVTVTLNVIHRSRKGLKVALKSPNGFISPLVFPRANDNSTNGFVDLEVLTLKHWGEPLQGKWCLIATDSGTTGTGAIIDWSIHFYGVSSDAIPTVTPNSKVSQLVIPDEFSEIFVPLVNRLTNSPRQLRPTIQRPLNIPNQSPAPPQTDGDSVVISFQPEAQKHRNTFAETLIETERGNIMLIVGVASLASFVLASFFVIRHCRGKPSRYQQI</sequence>
<evidence type="ECO:0000313" key="2">
    <source>
        <dbReference type="Proteomes" id="UP001165960"/>
    </source>
</evidence>
<dbReference type="EC" id="3.4.21.61" evidence="1"/>
<accession>A0ACC2TXF8</accession>
<name>A0ACC2TXF8_9FUNG</name>
<evidence type="ECO:0000313" key="1">
    <source>
        <dbReference type="EMBL" id="KAJ9079450.1"/>
    </source>
</evidence>
<keyword evidence="1" id="KW-0378">Hydrolase</keyword>
<organism evidence="1 2">
    <name type="scientific">Entomophthora muscae</name>
    <dbReference type="NCBI Taxonomy" id="34485"/>
    <lineage>
        <taxon>Eukaryota</taxon>
        <taxon>Fungi</taxon>
        <taxon>Fungi incertae sedis</taxon>
        <taxon>Zoopagomycota</taxon>
        <taxon>Entomophthoromycotina</taxon>
        <taxon>Entomophthoromycetes</taxon>
        <taxon>Entomophthorales</taxon>
        <taxon>Entomophthoraceae</taxon>
        <taxon>Entomophthora</taxon>
    </lineage>
</organism>
<gene>
    <name evidence="1" type="primary">KEX2_39</name>
    <name evidence="1" type="ORF">DSO57_1035265</name>
</gene>